<dbReference type="SUPFAM" id="SSF46785">
    <property type="entry name" value="Winged helix' DNA-binding domain"/>
    <property type="match status" value="1"/>
</dbReference>
<dbReference type="PROSITE" id="PS50949">
    <property type="entry name" value="HTH_GNTR"/>
    <property type="match status" value="1"/>
</dbReference>
<accession>A0ABW4L0M2</accession>
<comment type="caution">
    <text evidence="6">The sequence shown here is derived from an EMBL/GenBank/DDBJ whole genome shotgun (WGS) entry which is preliminary data.</text>
</comment>
<dbReference type="SMART" id="SM00345">
    <property type="entry name" value="HTH_GNTR"/>
    <property type="match status" value="1"/>
</dbReference>
<dbReference type="InterPro" id="IPR036388">
    <property type="entry name" value="WH-like_DNA-bd_sf"/>
</dbReference>
<keyword evidence="7" id="KW-1185">Reference proteome</keyword>
<dbReference type="CDD" id="cd07377">
    <property type="entry name" value="WHTH_GntR"/>
    <property type="match status" value="1"/>
</dbReference>
<dbReference type="Gene3D" id="3.40.50.2300">
    <property type="match status" value="2"/>
</dbReference>
<evidence type="ECO:0000256" key="3">
    <source>
        <dbReference type="ARBA" id="ARBA00023125"/>
    </source>
</evidence>
<keyword evidence="1" id="KW-0678">Repressor</keyword>
<dbReference type="EMBL" id="JBHUEE010000001">
    <property type="protein sequence ID" value="MFD1716582.1"/>
    <property type="molecule type" value="Genomic_DNA"/>
</dbReference>
<keyword evidence="2" id="KW-0805">Transcription regulation</keyword>
<dbReference type="SUPFAM" id="SSF53822">
    <property type="entry name" value="Periplasmic binding protein-like I"/>
    <property type="match status" value="1"/>
</dbReference>
<evidence type="ECO:0000313" key="7">
    <source>
        <dbReference type="Proteomes" id="UP001597277"/>
    </source>
</evidence>
<dbReference type="Pfam" id="PF13377">
    <property type="entry name" value="Peripla_BP_3"/>
    <property type="match status" value="1"/>
</dbReference>
<keyword evidence="3" id="KW-0238">DNA-binding</keyword>
<dbReference type="InterPro" id="IPR046335">
    <property type="entry name" value="LacI/GalR-like_sensor"/>
</dbReference>
<evidence type="ECO:0000256" key="4">
    <source>
        <dbReference type="ARBA" id="ARBA00023163"/>
    </source>
</evidence>
<proteinExistence type="predicted"/>
<keyword evidence="4" id="KW-0804">Transcription</keyword>
<gene>
    <name evidence="6" type="ORF">ACFSE6_01955</name>
</gene>
<dbReference type="InterPro" id="IPR036390">
    <property type="entry name" value="WH_DNA-bd_sf"/>
</dbReference>
<dbReference type="Pfam" id="PF00392">
    <property type="entry name" value="GntR"/>
    <property type="match status" value="1"/>
</dbReference>
<name>A0ABW4L0M2_9MICO</name>
<dbReference type="Gene3D" id="1.10.10.10">
    <property type="entry name" value="Winged helix-like DNA-binding domain superfamily/Winged helix DNA-binding domain"/>
    <property type="match status" value="1"/>
</dbReference>
<dbReference type="RefSeq" id="WP_388002013.1">
    <property type="nucleotide sequence ID" value="NZ_JBHUEE010000001.1"/>
</dbReference>
<evidence type="ECO:0000256" key="1">
    <source>
        <dbReference type="ARBA" id="ARBA00022491"/>
    </source>
</evidence>
<dbReference type="CDD" id="cd06267">
    <property type="entry name" value="PBP1_LacI_sugar_binding-like"/>
    <property type="match status" value="1"/>
</dbReference>
<evidence type="ECO:0000256" key="2">
    <source>
        <dbReference type="ARBA" id="ARBA00023015"/>
    </source>
</evidence>
<evidence type="ECO:0000313" key="6">
    <source>
        <dbReference type="EMBL" id="MFD1716582.1"/>
    </source>
</evidence>
<sequence>MTEALYAKVYEALRARITDGVWSEGDRLPSQESLGAEFAVSPITVNRALDLLRDDGYVTRRPRIGTVVASRASTQRERAASLPLIAYVLPGFDDAFGTWLLNGLLHSATKRARVVVTNSRGDTRLEEDLIEEQIEHGIDGLILQPSSSRFIPPAVATLIGRRFPIVIVDRTLPGTPVSTVTSDNVNGGRLAAEHLFELGHTQLALVTSANPVSTLDARRRGVVDAHAARHVRLAPEHVLTEVGPIVPGSPVASGGDIERIATFLNDHPEVTGCVTSEYGIALVVLHAAKRAGRSIPEDLSVVSFDAPAGFDEAAVPLTHIEQDQHTIGGRAFTLLQQQLQEPSSVAQETVPVRLVKGASSGPAPS</sequence>
<dbReference type="PANTHER" id="PTHR30146">
    <property type="entry name" value="LACI-RELATED TRANSCRIPTIONAL REPRESSOR"/>
    <property type="match status" value="1"/>
</dbReference>
<dbReference type="Proteomes" id="UP001597277">
    <property type="component" value="Unassembled WGS sequence"/>
</dbReference>
<evidence type="ECO:0000259" key="5">
    <source>
        <dbReference type="PROSITE" id="PS50949"/>
    </source>
</evidence>
<protein>
    <submittedName>
        <fullName evidence="6">GntR family transcriptional regulator</fullName>
    </submittedName>
</protein>
<dbReference type="InterPro" id="IPR028082">
    <property type="entry name" value="Peripla_BP_I"/>
</dbReference>
<organism evidence="6 7">
    <name type="scientific">Georgenia deserti</name>
    <dbReference type="NCBI Taxonomy" id="2093781"/>
    <lineage>
        <taxon>Bacteria</taxon>
        <taxon>Bacillati</taxon>
        <taxon>Actinomycetota</taxon>
        <taxon>Actinomycetes</taxon>
        <taxon>Micrococcales</taxon>
        <taxon>Bogoriellaceae</taxon>
        <taxon>Georgenia</taxon>
    </lineage>
</organism>
<feature type="domain" description="HTH gntR-type" evidence="5">
    <location>
        <begin position="3"/>
        <end position="71"/>
    </location>
</feature>
<dbReference type="InterPro" id="IPR000524">
    <property type="entry name" value="Tscrpt_reg_HTH_GntR"/>
</dbReference>
<dbReference type="PANTHER" id="PTHR30146:SF95">
    <property type="entry name" value="RIBOSE OPERON REPRESSOR"/>
    <property type="match status" value="1"/>
</dbReference>
<reference evidence="7" key="1">
    <citation type="journal article" date="2019" name="Int. J. Syst. Evol. Microbiol.">
        <title>The Global Catalogue of Microorganisms (GCM) 10K type strain sequencing project: providing services to taxonomists for standard genome sequencing and annotation.</title>
        <authorList>
            <consortium name="The Broad Institute Genomics Platform"/>
            <consortium name="The Broad Institute Genome Sequencing Center for Infectious Disease"/>
            <person name="Wu L."/>
            <person name="Ma J."/>
        </authorList>
    </citation>
    <scope>NUCLEOTIDE SEQUENCE [LARGE SCALE GENOMIC DNA]</scope>
    <source>
        <strain evidence="7">JCM 17130</strain>
    </source>
</reference>